<dbReference type="InterPro" id="IPR018960">
    <property type="entry name" value="DUF1990"/>
</dbReference>
<proteinExistence type="predicted"/>
<evidence type="ECO:0000313" key="3">
    <source>
        <dbReference type="Proteomes" id="UP001081709"/>
    </source>
</evidence>
<comment type="caution">
    <text evidence="2">The sequence shown here is derived from an EMBL/GenBank/DDBJ whole genome shotgun (WGS) entry which is preliminary data.</text>
</comment>
<evidence type="ECO:0000313" key="2">
    <source>
        <dbReference type="EMBL" id="MCX7443759.1"/>
    </source>
</evidence>
<keyword evidence="3" id="KW-1185">Reference proteome</keyword>
<gene>
    <name evidence="2" type="ORF">OS125_00670</name>
</gene>
<dbReference type="Pfam" id="PF09348">
    <property type="entry name" value="DUF1990"/>
    <property type="match status" value="1"/>
</dbReference>
<name>A0ABT3WND4_9CORY</name>
<evidence type="ECO:0000259" key="1">
    <source>
        <dbReference type="Pfam" id="PF09348"/>
    </source>
</evidence>
<feature type="domain" description="DUF1990" evidence="1">
    <location>
        <begin position="39"/>
        <end position="175"/>
    </location>
</feature>
<reference evidence="2" key="1">
    <citation type="submission" date="2022-11" db="EMBL/GenBank/DDBJ databases">
        <title>Corynebacterium sp. isolated from Penguins.</title>
        <authorList>
            <person name="Sedlar K."/>
            <person name="Svec P."/>
        </authorList>
    </citation>
    <scope>NUCLEOTIDE SEQUENCE</scope>
    <source>
        <strain evidence="2">P7003</strain>
    </source>
</reference>
<dbReference type="EMBL" id="JAPMKV010000001">
    <property type="protein sequence ID" value="MCX7443759.1"/>
    <property type="molecule type" value="Genomic_DNA"/>
</dbReference>
<dbReference type="RefSeq" id="WP_200254943.1">
    <property type="nucleotide sequence ID" value="NZ_JAENIQ020000002.1"/>
</dbReference>
<dbReference type="PANTHER" id="PTHR34202">
    <property type="entry name" value="UPF0548 PROTEIN"/>
    <property type="match status" value="1"/>
</dbReference>
<dbReference type="Proteomes" id="UP001081709">
    <property type="component" value="Unassembled WGS sequence"/>
</dbReference>
<dbReference type="PANTHER" id="PTHR34202:SF1">
    <property type="entry name" value="UPF0548 PROTEIN"/>
    <property type="match status" value="1"/>
</dbReference>
<accession>A0ABT3WND4</accession>
<sequence length="179" mass="19532">MSGDRFERWADEVTYPAELILSTHHLVAGECPPVCPDAGSWRILDESALLGEGRECYERAAWSLLNWRAHRRAGVGVGAWRGATVDDVVRVRFAGTDSPCLILCVESGPTATTMTYGTLPGHVECGEESFSVVLGSDGLVWGRIVAFSAHARWITRLGGGVARAVQTMITRRYLEGMRP</sequence>
<organism evidence="2 3">
    <name type="scientific">Corynebacterium pygosceleis</name>
    <dbReference type="NCBI Taxonomy" id="2800406"/>
    <lineage>
        <taxon>Bacteria</taxon>
        <taxon>Bacillati</taxon>
        <taxon>Actinomycetota</taxon>
        <taxon>Actinomycetes</taxon>
        <taxon>Mycobacteriales</taxon>
        <taxon>Corynebacteriaceae</taxon>
        <taxon>Corynebacterium</taxon>
    </lineage>
</organism>
<protein>
    <submittedName>
        <fullName evidence="2">DUF1990 domain-containing protein</fullName>
    </submittedName>
</protein>